<comment type="similarity">
    <text evidence="2">Belongs to the secretoglobin family.</text>
</comment>
<dbReference type="InterPro" id="IPR053723">
    <property type="entry name" value="Secretoglobin_Domain_sf"/>
</dbReference>
<dbReference type="InterPro" id="IPR035960">
    <property type="entry name" value="Secretoglobin_sf"/>
</dbReference>
<dbReference type="PANTHER" id="PTHR31708:SF1">
    <property type="entry name" value="ABPBG11-RELATED"/>
    <property type="match status" value="1"/>
</dbReference>
<evidence type="ECO:0000256" key="5">
    <source>
        <dbReference type="SAM" id="SignalP"/>
    </source>
</evidence>
<feature type="signal peptide" evidence="5">
    <location>
        <begin position="1"/>
        <end position="23"/>
    </location>
</feature>
<dbReference type="PROSITE" id="PS51311">
    <property type="entry name" value="SCGB"/>
    <property type="match status" value="1"/>
</dbReference>
<sequence length="112" mass="12557">MKGTLLLLALMMIGELGFHTTEACVPFFAGYAGVISGSRLWLYHELSAFNGTPEETEAYEKIQDCYKEQGVKSKTLEPQILASILVTPECLKYYSEETFTKIKDALKTISQH</sequence>
<gene>
    <name evidence="6" type="primary">Abpbg24</name>
</gene>
<name>A0A6M4RS94_MUSSP</name>
<dbReference type="AlphaFoldDB" id="A0A6M4RS94"/>
<accession>A0A6M4RS94</accession>
<keyword evidence="3" id="KW-0964">Secreted</keyword>
<protein>
    <submittedName>
        <fullName evidence="6">ABPBG24</fullName>
    </submittedName>
</protein>
<evidence type="ECO:0000256" key="2">
    <source>
        <dbReference type="ARBA" id="ARBA00008650"/>
    </source>
</evidence>
<evidence type="ECO:0000313" key="6">
    <source>
        <dbReference type="EMBL" id="QJS39004.1"/>
    </source>
</evidence>
<feature type="chain" id="PRO_5026662900" evidence="5">
    <location>
        <begin position="24"/>
        <end position="112"/>
    </location>
</feature>
<dbReference type="InterPro" id="IPR016126">
    <property type="entry name" value="Secretoglobin"/>
</dbReference>
<dbReference type="SUPFAM" id="SSF48201">
    <property type="entry name" value="Uteroglobin-like"/>
    <property type="match status" value="1"/>
</dbReference>
<proteinExistence type="inferred from homology"/>
<dbReference type="Pfam" id="PF09252">
    <property type="entry name" value="Feld-I_B"/>
    <property type="match status" value="1"/>
</dbReference>
<dbReference type="EMBL" id="MN186732">
    <property type="protein sequence ID" value="QJS39004.1"/>
    <property type="molecule type" value="Genomic_DNA"/>
</dbReference>
<evidence type="ECO:0000256" key="1">
    <source>
        <dbReference type="ARBA" id="ARBA00004613"/>
    </source>
</evidence>
<dbReference type="InterPro" id="IPR015332">
    <property type="entry name" value="CH2-like"/>
</dbReference>
<organism evidence="6">
    <name type="scientific">Mus spretus</name>
    <name type="common">Western Mediterranean mouse</name>
    <name type="synonym">Mus musculus spretus</name>
    <dbReference type="NCBI Taxonomy" id="10096"/>
    <lineage>
        <taxon>Eukaryota</taxon>
        <taxon>Metazoa</taxon>
        <taxon>Chordata</taxon>
        <taxon>Craniata</taxon>
        <taxon>Vertebrata</taxon>
        <taxon>Euteleostomi</taxon>
        <taxon>Mammalia</taxon>
        <taxon>Eutheria</taxon>
        <taxon>Euarchontoglires</taxon>
        <taxon>Glires</taxon>
        <taxon>Rodentia</taxon>
        <taxon>Myomorpha</taxon>
        <taxon>Muroidea</taxon>
        <taxon>Muridae</taxon>
        <taxon>Murinae</taxon>
        <taxon>Mus</taxon>
        <taxon>Mus</taxon>
    </lineage>
</organism>
<dbReference type="PANTHER" id="PTHR31708">
    <property type="entry name" value="ABPBG26-RELATED"/>
    <property type="match status" value="1"/>
</dbReference>
<comment type="subcellular location">
    <subcellularLocation>
        <location evidence="1">Secreted</location>
    </subcellularLocation>
</comment>
<reference evidence="6" key="1">
    <citation type="submission" date="2019-06" db="EMBL/GenBank/DDBJ databases">
        <title>The evolutionary history of the Abp gene family expansion supports subfunctionalization following duplication.</title>
        <authorList>
            <person name="Karn R.C."/>
            <person name="Yazdanifar G."/>
            <person name="Pezer Z."/>
            <person name="Janousek V."/>
            <person name="Laukaitis C."/>
        </authorList>
    </citation>
    <scope>NUCLEOTIDE SEQUENCE</scope>
</reference>
<keyword evidence="4 5" id="KW-0732">Signal</keyword>
<evidence type="ECO:0000256" key="4">
    <source>
        <dbReference type="ARBA" id="ARBA00022729"/>
    </source>
</evidence>
<dbReference type="GO" id="GO:0005615">
    <property type="term" value="C:extracellular space"/>
    <property type="evidence" value="ECO:0007669"/>
    <property type="project" value="InterPro"/>
</dbReference>
<dbReference type="Gene3D" id="1.20.920.50">
    <property type="match status" value="1"/>
</dbReference>
<dbReference type="CDD" id="cd00633">
    <property type="entry name" value="Secretoglobin"/>
    <property type="match status" value="1"/>
</dbReference>
<evidence type="ECO:0000256" key="3">
    <source>
        <dbReference type="ARBA" id="ARBA00022525"/>
    </source>
</evidence>